<dbReference type="AlphaFoldDB" id="A0AA38FEB7"/>
<feature type="non-terminal residue" evidence="2">
    <location>
        <position position="111"/>
    </location>
</feature>
<feature type="transmembrane region" description="Helical" evidence="1">
    <location>
        <begin position="52"/>
        <end position="76"/>
    </location>
</feature>
<accession>A0AA38FEB7</accession>
<gene>
    <name evidence="2" type="ORF">KI387_030344</name>
</gene>
<protein>
    <submittedName>
        <fullName evidence="2">Uncharacterized protein</fullName>
    </submittedName>
</protein>
<feature type="non-terminal residue" evidence="2">
    <location>
        <position position="1"/>
    </location>
</feature>
<evidence type="ECO:0000256" key="1">
    <source>
        <dbReference type="SAM" id="Phobius"/>
    </source>
</evidence>
<dbReference type="PANTHER" id="PTHR31721:SF4">
    <property type="entry name" value="OS06G0710300 PROTEIN"/>
    <property type="match status" value="1"/>
</dbReference>
<organism evidence="2 3">
    <name type="scientific">Taxus chinensis</name>
    <name type="common">Chinese yew</name>
    <name type="synonym">Taxus wallichiana var. chinensis</name>
    <dbReference type="NCBI Taxonomy" id="29808"/>
    <lineage>
        <taxon>Eukaryota</taxon>
        <taxon>Viridiplantae</taxon>
        <taxon>Streptophyta</taxon>
        <taxon>Embryophyta</taxon>
        <taxon>Tracheophyta</taxon>
        <taxon>Spermatophyta</taxon>
        <taxon>Pinopsida</taxon>
        <taxon>Pinidae</taxon>
        <taxon>Conifers II</taxon>
        <taxon>Cupressales</taxon>
        <taxon>Taxaceae</taxon>
        <taxon>Taxus</taxon>
    </lineage>
</organism>
<name>A0AA38FEB7_TAXCH</name>
<keyword evidence="1" id="KW-0812">Transmembrane</keyword>
<evidence type="ECO:0000313" key="3">
    <source>
        <dbReference type="Proteomes" id="UP000824469"/>
    </source>
</evidence>
<evidence type="ECO:0000313" key="2">
    <source>
        <dbReference type="EMBL" id="KAH9298662.1"/>
    </source>
</evidence>
<keyword evidence="1" id="KW-0472">Membrane</keyword>
<reference evidence="2 3" key="1">
    <citation type="journal article" date="2021" name="Nat. Plants">
        <title>The Taxus genome provides insights into paclitaxel biosynthesis.</title>
        <authorList>
            <person name="Xiong X."/>
            <person name="Gou J."/>
            <person name="Liao Q."/>
            <person name="Li Y."/>
            <person name="Zhou Q."/>
            <person name="Bi G."/>
            <person name="Li C."/>
            <person name="Du R."/>
            <person name="Wang X."/>
            <person name="Sun T."/>
            <person name="Guo L."/>
            <person name="Liang H."/>
            <person name="Lu P."/>
            <person name="Wu Y."/>
            <person name="Zhang Z."/>
            <person name="Ro D.K."/>
            <person name="Shang Y."/>
            <person name="Huang S."/>
            <person name="Yan J."/>
        </authorList>
    </citation>
    <scope>NUCLEOTIDE SEQUENCE [LARGE SCALE GENOMIC DNA]</scope>
    <source>
        <strain evidence="2">Ta-2019</strain>
    </source>
</reference>
<dbReference type="OMA" id="MTSWEEM"/>
<comment type="caution">
    <text evidence="2">The sequence shown here is derived from an EMBL/GenBank/DDBJ whole genome shotgun (WGS) entry which is preliminary data.</text>
</comment>
<feature type="transmembrane region" description="Helical" evidence="1">
    <location>
        <begin position="7"/>
        <end position="32"/>
    </location>
</feature>
<dbReference type="Proteomes" id="UP000824469">
    <property type="component" value="Unassembled WGS sequence"/>
</dbReference>
<dbReference type="EMBL" id="JAHRHJ020000010">
    <property type="protein sequence ID" value="KAH9298662.1"/>
    <property type="molecule type" value="Genomic_DNA"/>
</dbReference>
<sequence>TIFNCRFFTLMGIAGSLAGSALCFLKGCSFVFDSFKEYCQSWLYGHGSGQGILHLVEAIDVYLMGTVMLLLGMGLYELFVSSLQVRDQTSASQSSRATVYGSNLFGLFALQ</sequence>
<dbReference type="InterPro" id="IPR005134">
    <property type="entry name" value="UPF0114"/>
</dbReference>
<dbReference type="Pfam" id="PF03350">
    <property type="entry name" value="UPF0114"/>
    <property type="match status" value="1"/>
</dbReference>
<proteinExistence type="predicted"/>
<keyword evidence="3" id="KW-1185">Reference proteome</keyword>
<keyword evidence="1" id="KW-1133">Transmembrane helix</keyword>
<dbReference type="PANTHER" id="PTHR31721">
    <property type="entry name" value="OS06G0710300 PROTEIN"/>
    <property type="match status" value="1"/>
</dbReference>